<keyword evidence="11" id="KW-0539">Nucleus</keyword>
<dbReference type="AlphaFoldDB" id="A0AAW1U8E0"/>
<evidence type="ECO:0000256" key="1">
    <source>
        <dbReference type="ARBA" id="ARBA00003767"/>
    </source>
</evidence>
<evidence type="ECO:0000256" key="12">
    <source>
        <dbReference type="PROSITE-ProRule" id="PRU00042"/>
    </source>
</evidence>
<dbReference type="InterPro" id="IPR036236">
    <property type="entry name" value="Znf_C2H2_sf"/>
</dbReference>
<dbReference type="FunFam" id="3.30.160.60:FF:000100">
    <property type="entry name" value="Zinc finger 45-like"/>
    <property type="match status" value="1"/>
</dbReference>
<dbReference type="SUPFAM" id="SSF57667">
    <property type="entry name" value="beta-beta-alpha zinc fingers"/>
    <property type="match status" value="5"/>
</dbReference>
<dbReference type="GO" id="GO:0000977">
    <property type="term" value="F:RNA polymerase II transcription regulatory region sequence-specific DNA binding"/>
    <property type="evidence" value="ECO:0007669"/>
    <property type="project" value="TreeGrafter"/>
</dbReference>
<feature type="domain" description="C2H2-type" evidence="13">
    <location>
        <begin position="180"/>
        <end position="207"/>
    </location>
</feature>
<dbReference type="PANTHER" id="PTHR14196">
    <property type="entry name" value="ODD-SKIPPED - RELATED"/>
    <property type="match status" value="1"/>
</dbReference>
<evidence type="ECO:0000256" key="7">
    <source>
        <dbReference type="ARBA" id="ARBA00022833"/>
    </source>
</evidence>
<dbReference type="InterPro" id="IPR050717">
    <property type="entry name" value="C2H2-ZF_Transcription_Reg"/>
</dbReference>
<feature type="domain" description="C2H2-type" evidence="13">
    <location>
        <begin position="348"/>
        <end position="376"/>
    </location>
</feature>
<dbReference type="FunFam" id="3.30.160.60:FF:000446">
    <property type="entry name" value="Zinc finger protein"/>
    <property type="match status" value="1"/>
</dbReference>
<name>A0AAW1U8E0_9CUCU</name>
<keyword evidence="10" id="KW-0804">Transcription</keyword>
<reference evidence="14 15" key="1">
    <citation type="submission" date="2023-03" db="EMBL/GenBank/DDBJ databases">
        <title>Genome insight into feeding habits of ladybird beetles.</title>
        <authorList>
            <person name="Li H.-S."/>
            <person name="Huang Y.-H."/>
            <person name="Pang H."/>
        </authorList>
    </citation>
    <scope>NUCLEOTIDE SEQUENCE [LARGE SCALE GENOMIC DNA]</scope>
    <source>
        <strain evidence="14">SYSU_2023b</strain>
        <tissue evidence="14">Whole body</tissue>
    </source>
</reference>
<dbReference type="Pfam" id="PF13912">
    <property type="entry name" value="zf-C2H2_6"/>
    <property type="match status" value="1"/>
</dbReference>
<dbReference type="PROSITE" id="PS00028">
    <property type="entry name" value="ZINC_FINGER_C2H2_1"/>
    <property type="match status" value="7"/>
</dbReference>
<feature type="domain" description="C2H2-type" evidence="13">
    <location>
        <begin position="236"/>
        <end position="263"/>
    </location>
</feature>
<keyword evidence="7" id="KW-0862">Zinc</keyword>
<evidence type="ECO:0000256" key="10">
    <source>
        <dbReference type="ARBA" id="ARBA00023163"/>
    </source>
</evidence>
<keyword evidence="5" id="KW-0677">Repeat</keyword>
<evidence type="ECO:0000313" key="15">
    <source>
        <dbReference type="Proteomes" id="UP001431783"/>
    </source>
</evidence>
<dbReference type="GO" id="GO:0000981">
    <property type="term" value="F:DNA-binding transcription factor activity, RNA polymerase II-specific"/>
    <property type="evidence" value="ECO:0007669"/>
    <property type="project" value="TreeGrafter"/>
</dbReference>
<accession>A0AAW1U8E0</accession>
<proteinExistence type="inferred from homology"/>
<dbReference type="GO" id="GO:0048598">
    <property type="term" value="P:embryonic morphogenesis"/>
    <property type="evidence" value="ECO:0007669"/>
    <property type="project" value="UniProtKB-ARBA"/>
</dbReference>
<dbReference type="SMART" id="SM00355">
    <property type="entry name" value="ZnF_C2H2"/>
    <property type="match status" value="8"/>
</dbReference>
<keyword evidence="9" id="KW-0238">DNA-binding</keyword>
<evidence type="ECO:0000256" key="9">
    <source>
        <dbReference type="ARBA" id="ARBA00023125"/>
    </source>
</evidence>
<dbReference type="GO" id="GO:0008270">
    <property type="term" value="F:zinc ion binding"/>
    <property type="evidence" value="ECO:0007669"/>
    <property type="project" value="UniProtKB-KW"/>
</dbReference>
<comment type="subcellular location">
    <subcellularLocation>
        <location evidence="2">Nucleus</location>
    </subcellularLocation>
</comment>
<dbReference type="Gene3D" id="3.30.160.60">
    <property type="entry name" value="Classic Zinc Finger"/>
    <property type="match status" value="7"/>
</dbReference>
<evidence type="ECO:0000256" key="4">
    <source>
        <dbReference type="ARBA" id="ARBA00022723"/>
    </source>
</evidence>
<keyword evidence="8" id="KW-0805">Transcription regulation</keyword>
<evidence type="ECO:0000256" key="2">
    <source>
        <dbReference type="ARBA" id="ARBA00004123"/>
    </source>
</evidence>
<keyword evidence="15" id="KW-1185">Reference proteome</keyword>
<comment type="similarity">
    <text evidence="3">Belongs to the krueppel C2H2-type zinc-finger protein family.</text>
</comment>
<organism evidence="14 15">
    <name type="scientific">Henosepilachna vigintioctopunctata</name>
    <dbReference type="NCBI Taxonomy" id="420089"/>
    <lineage>
        <taxon>Eukaryota</taxon>
        <taxon>Metazoa</taxon>
        <taxon>Ecdysozoa</taxon>
        <taxon>Arthropoda</taxon>
        <taxon>Hexapoda</taxon>
        <taxon>Insecta</taxon>
        <taxon>Pterygota</taxon>
        <taxon>Neoptera</taxon>
        <taxon>Endopterygota</taxon>
        <taxon>Coleoptera</taxon>
        <taxon>Polyphaga</taxon>
        <taxon>Cucujiformia</taxon>
        <taxon>Coccinelloidea</taxon>
        <taxon>Coccinellidae</taxon>
        <taxon>Epilachninae</taxon>
        <taxon>Epilachnini</taxon>
        <taxon>Henosepilachna</taxon>
    </lineage>
</organism>
<evidence type="ECO:0000256" key="8">
    <source>
        <dbReference type="ARBA" id="ARBA00023015"/>
    </source>
</evidence>
<dbReference type="InterPro" id="IPR013087">
    <property type="entry name" value="Znf_C2H2_type"/>
</dbReference>
<dbReference type="Proteomes" id="UP001431783">
    <property type="component" value="Unassembled WGS sequence"/>
</dbReference>
<evidence type="ECO:0000256" key="6">
    <source>
        <dbReference type="ARBA" id="ARBA00022771"/>
    </source>
</evidence>
<evidence type="ECO:0000256" key="11">
    <source>
        <dbReference type="ARBA" id="ARBA00023242"/>
    </source>
</evidence>
<comment type="function">
    <text evidence="1">May be involved in transcriptional regulation.</text>
</comment>
<feature type="domain" description="C2H2-type" evidence="13">
    <location>
        <begin position="264"/>
        <end position="291"/>
    </location>
</feature>
<dbReference type="PROSITE" id="PS50157">
    <property type="entry name" value="ZINC_FINGER_C2H2_2"/>
    <property type="match status" value="7"/>
</dbReference>
<evidence type="ECO:0000313" key="14">
    <source>
        <dbReference type="EMBL" id="KAK9879184.1"/>
    </source>
</evidence>
<feature type="domain" description="C2H2-type" evidence="13">
    <location>
        <begin position="208"/>
        <end position="235"/>
    </location>
</feature>
<dbReference type="PANTHER" id="PTHR14196:SF12">
    <property type="entry name" value="ZINC FINGER PROTEIN 208-LIKE"/>
    <property type="match status" value="1"/>
</dbReference>
<sequence length="622" mass="71149">MQTEKLQNCPQCKGLIEGNAKRIIKDSCGHAKCRVCLLLDVEGCRQCLINDSNKLVDNVENDEHLPEDNHYTTVITSTNMCNNIPKDILSTVPENSHDHEEAETKINLKSSLKKRTGKISTHKKMKHLSIKRDYKIIPIPSHITVEGKPPIFNCTVCNSKFITKVHVKYHQFCSGEKKPYECDICHKSYIFKSQLQVHQLLHTGNRPHICIVCNKSFREMRKLKRHMTLHCEDRPHICDECGKTFKTQNYLNMHRIIHTGEKPFSCNYCNMKFYNSSNLKKHLISHSDDKTHMCEQCGKKFKQKYALTVHRKSHMHIRDFVCKQCDRAFTNNKDLKRHESIHLEIKMYSCGLCKMSFRRKDNLGRHIKTAHPDKKPEIIKNILEISENSGKPVVDNPNAINVITASPMAKQHNTNTESIPLTRTCINGPLKLAFKTSAFKRNYNINRECNFDSNSKGDSHLYLNKSSKAQSEDVVKTPTLDIVQAKKNSTPRIFPSVYSSPNLSVDEFYANRPHVIKNIKFKIPENYPSKNEGLLKTIIPPMQISPATKEKDDLASKSIVSSINNSNLQTKNRPINLSSPVCHNLENSPVAATSVIVNSSNSNNMHWRRRMSQNVASENGKL</sequence>
<dbReference type="GO" id="GO:0005634">
    <property type="term" value="C:nucleus"/>
    <property type="evidence" value="ECO:0007669"/>
    <property type="project" value="UniProtKB-SubCell"/>
</dbReference>
<evidence type="ECO:0000259" key="13">
    <source>
        <dbReference type="PROSITE" id="PS50157"/>
    </source>
</evidence>
<protein>
    <recommendedName>
        <fullName evidence="13">C2H2-type domain-containing protein</fullName>
    </recommendedName>
</protein>
<gene>
    <name evidence="14" type="ORF">WA026_004032</name>
</gene>
<keyword evidence="6 12" id="KW-0863">Zinc-finger</keyword>
<evidence type="ECO:0000256" key="3">
    <source>
        <dbReference type="ARBA" id="ARBA00006991"/>
    </source>
</evidence>
<feature type="domain" description="C2H2-type" evidence="13">
    <location>
        <begin position="320"/>
        <end position="347"/>
    </location>
</feature>
<dbReference type="FunFam" id="3.30.160.60:FF:000188">
    <property type="entry name" value="Zinc finger protein 787"/>
    <property type="match status" value="1"/>
</dbReference>
<feature type="domain" description="C2H2-type" evidence="13">
    <location>
        <begin position="292"/>
        <end position="319"/>
    </location>
</feature>
<comment type="caution">
    <text evidence="14">The sequence shown here is derived from an EMBL/GenBank/DDBJ whole genome shotgun (WGS) entry which is preliminary data.</text>
</comment>
<dbReference type="EMBL" id="JARQZJ010000061">
    <property type="protein sequence ID" value="KAK9879184.1"/>
    <property type="molecule type" value="Genomic_DNA"/>
</dbReference>
<dbReference type="FunFam" id="3.30.160.60:FF:000060">
    <property type="entry name" value="zinc finger protein 436"/>
    <property type="match status" value="1"/>
</dbReference>
<evidence type="ECO:0000256" key="5">
    <source>
        <dbReference type="ARBA" id="ARBA00022737"/>
    </source>
</evidence>
<dbReference type="FunFam" id="3.30.160.60:FF:000624">
    <property type="entry name" value="zinc finger protein 697"/>
    <property type="match status" value="1"/>
</dbReference>
<dbReference type="Pfam" id="PF00096">
    <property type="entry name" value="zf-C2H2"/>
    <property type="match status" value="5"/>
</dbReference>
<keyword evidence="4" id="KW-0479">Metal-binding</keyword>